<comment type="caution">
    <text evidence="1">The sequence shown here is derived from an EMBL/GenBank/DDBJ whole genome shotgun (WGS) entry which is preliminary data.</text>
</comment>
<keyword evidence="2" id="KW-1185">Reference proteome</keyword>
<evidence type="ECO:0000313" key="2">
    <source>
        <dbReference type="Proteomes" id="UP000597341"/>
    </source>
</evidence>
<reference evidence="2" key="1">
    <citation type="journal article" date="2019" name="Int. J. Syst. Evol. Microbiol.">
        <title>The Global Catalogue of Microorganisms (GCM) 10K type strain sequencing project: providing services to taxonomists for standard genome sequencing and annotation.</title>
        <authorList>
            <consortium name="The Broad Institute Genomics Platform"/>
            <consortium name="The Broad Institute Genome Sequencing Center for Infectious Disease"/>
            <person name="Wu L."/>
            <person name="Ma J."/>
        </authorList>
    </citation>
    <scope>NUCLEOTIDE SEQUENCE [LARGE SCALE GENOMIC DNA]</scope>
    <source>
        <strain evidence="2">CGMCC 1.12791</strain>
    </source>
</reference>
<evidence type="ECO:0000313" key="1">
    <source>
        <dbReference type="EMBL" id="GHE15497.1"/>
    </source>
</evidence>
<sequence>MAAAIVLLVVVVVGGTIAINLYLRGWVREESQREAHLRDPNTHTLAFAIPTGVDPVRPETALALAGFNSGHDRVGMVECIRIEADDSQRDRVRGILDDVFRTEYDSSVLPSGHVVFEDER</sequence>
<proteinExistence type="predicted"/>
<accession>A0ABQ3HDY2</accession>
<gene>
    <name evidence="1" type="ORF">GCM10011376_03950</name>
</gene>
<organism evidence="1 2">
    <name type="scientific">Nocardioides flavus</name>
    <name type="common">ex Wang et al. 2016</name>
    <dbReference type="NCBI Taxonomy" id="2058780"/>
    <lineage>
        <taxon>Bacteria</taxon>
        <taxon>Bacillati</taxon>
        <taxon>Actinomycetota</taxon>
        <taxon>Actinomycetes</taxon>
        <taxon>Propionibacteriales</taxon>
        <taxon>Nocardioidaceae</taxon>
        <taxon>Nocardioides</taxon>
    </lineage>
</organism>
<dbReference type="EMBL" id="BNAD01000001">
    <property type="protein sequence ID" value="GHE15497.1"/>
    <property type="molecule type" value="Genomic_DNA"/>
</dbReference>
<dbReference type="RefSeq" id="WP_191277672.1">
    <property type="nucleotide sequence ID" value="NZ_BNAD01000001.1"/>
</dbReference>
<dbReference type="Proteomes" id="UP000597341">
    <property type="component" value="Unassembled WGS sequence"/>
</dbReference>
<protein>
    <submittedName>
        <fullName evidence="1">Uncharacterized protein</fullName>
    </submittedName>
</protein>
<name>A0ABQ3HDY2_9ACTN</name>